<keyword evidence="2" id="KW-0560">Oxidoreductase</keyword>
<accession>A0A485M6L3</accession>
<dbReference type="InterPro" id="IPR052544">
    <property type="entry name" value="Bacteriocin_Proc_Enz"/>
</dbReference>
<dbReference type="Pfam" id="PF00881">
    <property type="entry name" value="Nitroreductase"/>
    <property type="match status" value="1"/>
</dbReference>
<dbReference type="Gene3D" id="3.40.109.10">
    <property type="entry name" value="NADH Oxidase"/>
    <property type="match status" value="1"/>
</dbReference>
<evidence type="ECO:0000259" key="1">
    <source>
        <dbReference type="Pfam" id="PF00881"/>
    </source>
</evidence>
<dbReference type="InterPro" id="IPR000415">
    <property type="entry name" value="Nitroreductase-like"/>
</dbReference>
<dbReference type="InterPro" id="IPR020051">
    <property type="entry name" value="SagB-type_dehydrogenase"/>
</dbReference>
<reference evidence="2" key="1">
    <citation type="submission" date="2019-03" db="EMBL/GenBank/DDBJ databases">
        <authorList>
            <person name="Hao L."/>
        </authorList>
    </citation>
    <scope>NUCLEOTIDE SEQUENCE</scope>
</reference>
<dbReference type="GO" id="GO:0016491">
    <property type="term" value="F:oxidoreductase activity"/>
    <property type="evidence" value="ECO:0007669"/>
    <property type="project" value="UniProtKB-KW"/>
</dbReference>
<dbReference type="AlphaFoldDB" id="A0A485M6L3"/>
<proteinExistence type="predicted"/>
<feature type="domain" description="Nitroreductase" evidence="1">
    <location>
        <begin position="18"/>
        <end position="197"/>
    </location>
</feature>
<name>A0A485M6L3_9ZZZZ</name>
<gene>
    <name evidence="2" type="ORF">SCFA_940003</name>
</gene>
<dbReference type="PANTHER" id="PTHR43745">
    <property type="entry name" value="NITROREDUCTASE MJ1384-RELATED"/>
    <property type="match status" value="1"/>
</dbReference>
<dbReference type="InterPro" id="IPR029479">
    <property type="entry name" value="Nitroreductase"/>
</dbReference>
<dbReference type="EC" id="1.-.-.-" evidence="2"/>
<dbReference type="CDD" id="cd02142">
    <property type="entry name" value="McbC_SagB-like_oxidoreductase"/>
    <property type="match status" value="1"/>
</dbReference>
<organism evidence="2">
    <name type="scientific">anaerobic digester metagenome</name>
    <dbReference type="NCBI Taxonomy" id="1263854"/>
    <lineage>
        <taxon>unclassified sequences</taxon>
        <taxon>metagenomes</taxon>
        <taxon>ecological metagenomes</taxon>
    </lineage>
</organism>
<sequence length="199" mass="21404">MILPDPKLQGDISVEQAIYGRRSVRSFSQKPVSLSFLSQILWAAQGITEEAGGLRSVPSAGALYPIEIYAVTGSGTVEGLEAGIHRYRPAVHGLDRISEKDIRMDLGRASLSQMWLANAPVVITICSEYARVTGKYGQRGMRYAMIEAGHTAQNIFLQAHALGLAAGIVGAFIDGDVVRTMDIPAVHEPLLIMPVGYPA</sequence>
<protein>
    <submittedName>
        <fullName evidence="2">Putative enzyme</fullName>
        <ecNumber evidence="2">1.-.-.-</ecNumber>
    </submittedName>
</protein>
<dbReference type="SUPFAM" id="SSF55469">
    <property type="entry name" value="FMN-dependent nitroreductase-like"/>
    <property type="match status" value="1"/>
</dbReference>
<dbReference type="PANTHER" id="PTHR43745:SF2">
    <property type="entry name" value="NITROREDUCTASE MJ1384-RELATED"/>
    <property type="match status" value="1"/>
</dbReference>
<dbReference type="NCBIfam" id="TIGR03605">
    <property type="entry name" value="antibiot_sagB"/>
    <property type="match status" value="1"/>
</dbReference>
<dbReference type="EMBL" id="CAADRM010000163">
    <property type="protein sequence ID" value="VFU18983.1"/>
    <property type="molecule type" value="Genomic_DNA"/>
</dbReference>
<evidence type="ECO:0000313" key="2">
    <source>
        <dbReference type="EMBL" id="VFU18983.1"/>
    </source>
</evidence>